<organism evidence="1 2">
    <name type="scientific">Comamonas sediminis</name>
    <dbReference type="NCBI Taxonomy" id="1783360"/>
    <lineage>
        <taxon>Bacteria</taxon>
        <taxon>Pseudomonadati</taxon>
        <taxon>Pseudomonadota</taxon>
        <taxon>Betaproteobacteria</taxon>
        <taxon>Burkholderiales</taxon>
        <taxon>Comamonadaceae</taxon>
        <taxon>Comamonas</taxon>
    </lineage>
</organism>
<dbReference type="Proteomes" id="UP001562178">
    <property type="component" value="Unassembled WGS sequence"/>
</dbReference>
<dbReference type="InterPro" id="IPR001940">
    <property type="entry name" value="Peptidase_S1C"/>
</dbReference>
<dbReference type="GO" id="GO:0008233">
    <property type="term" value="F:peptidase activity"/>
    <property type="evidence" value="ECO:0007669"/>
    <property type="project" value="UniProtKB-KW"/>
</dbReference>
<dbReference type="InterPro" id="IPR009003">
    <property type="entry name" value="Peptidase_S1_PA"/>
</dbReference>
<dbReference type="RefSeq" id="WP_369459967.1">
    <property type="nucleotide sequence ID" value="NZ_JBGBDC010000004.1"/>
</dbReference>
<name>A0ABV4B213_9BURK</name>
<reference evidence="1 2" key="1">
    <citation type="journal article" date="2016" name="Int. J. Syst. Evol. Microbiol.">
        <title>Description of Comamonas sediminis sp. nov., isolated from lagoon sediments.</title>
        <authorList>
            <person name="Subhash Y."/>
            <person name="Bang J.J."/>
            <person name="You T.H."/>
            <person name="Lee S.S."/>
        </authorList>
    </citation>
    <scope>NUCLEOTIDE SEQUENCE [LARGE SCALE GENOMIC DNA]</scope>
    <source>
        <strain evidence="1 2">JCM 31169</strain>
    </source>
</reference>
<sequence length="254" mass="28192">MGWTTVPSDSQNSLEEVLLATTHIRTYWGSQHLTNASGFFFQRDARLFLVTSSHVLQDQLTRHLPDRIEIELHTSAHDLSRIAIFSIPLFSQGAELWTRASDTAGSVDIAAIEIAVDRLPEQTLLRAFNVSNLDAGSEDVAIGDDLTVVGFPLGFHDTVHYLAVARSASIASAYGVRFQRQGYFLTDARTHRGSSGSPVLRRRRAAHSARSLDAWQLLGVHSTRMDMRTRDVIEDESLGLNCAWYTDVLLLLTA</sequence>
<accession>A0ABV4B213</accession>
<protein>
    <submittedName>
        <fullName evidence="1">Serine protease</fullName>
    </submittedName>
</protein>
<dbReference type="EMBL" id="JBGBDC010000004">
    <property type="protein sequence ID" value="MEY2251526.1"/>
    <property type="molecule type" value="Genomic_DNA"/>
</dbReference>
<evidence type="ECO:0000313" key="1">
    <source>
        <dbReference type="EMBL" id="MEY2251526.1"/>
    </source>
</evidence>
<gene>
    <name evidence="1" type="ORF">AB7A72_10980</name>
</gene>
<keyword evidence="1" id="KW-0378">Hydrolase</keyword>
<dbReference type="SUPFAM" id="SSF50494">
    <property type="entry name" value="Trypsin-like serine proteases"/>
    <property type="match status" value="1"/>
</dbReference>
<dbReference type="Pfam" id="PF13365">
    <property type="entry name" value="Trypsin_2"/>
    <property type="match status" value="1"/>
</dbReference>
<evidence type="ECO:0000313" key="2">
    <source>
        <dbReference type="Proteomes" id="UP001562178"/>
    </source>
</evidence>
<dbReference type="PRINTS" id="PR00834">
    <property type="entry name" value="PROTEASES2C"/>
</dbReference>
<keyword evidence="1" id="KW-0645">Protease</keyword>
<dbReference type="GO" id="GO:0006508">
    <property type="term" value="P:proteolysis"/>
    <property type="evidence" value="ECO:0007669"/>
    <property type="project" value="UniProtKB-KW"/>
</dbReference>
<proteinExistence type="predicted"/>
<comment type="caution">
    <text evidence="1">The sequence shown here is derived from an EMBL/GenBank/DDBJ whole genome shotgun (WGS) entry which is preliminary data.</text>
</comment>
<keyword evidence="2" id="KW-1185">Reference proteome</keyword>
<dbReference type="Gene3D" id="2.40.10.120">
    <property type="match status" value="1"/>
</dbReference>